<sequence>MRFLLCLLPFLPPALSSNPQIPLFTPASSNTTISATLFNTLEEHSRLVDITYCINPTNLGLTRPFTCLSRCADFPTLKLITTWNTGPLLTDSCGYIALDHSPAQPRIVVAFRGTYSLANTVLDLATVRQEYVPYPAADNDDVEADKCEDCAAHMGFLKAWSLTSDIVMPHLLALRATHPTYKLVLIGHSLGGAVAAFAALEMEGRGWRPSVTTFGEPRVGNEALSGYFDRRFGLGSGYGCAAEAEVKVKVRYRKVTHVDDPVPLLPLSEWGYAPHSGEIFITKLELSPEVKDLKHCCGSADKECIAGQDESLAAILKNPVDDEPEMTLAHSVEAMAHQSRAGFGFPSRFKLWQLLFAHRDYFWRLGLCVPSLHPEL</sequence>
<accession>A0A2P8A4H5</accession>
<dbReference type="Gene3D" id="3.40.50.1820">
    <property type="entry name" value="alpha/beta hydrolase"/>
    <property type="match status" value="1"/>
</dbReference>
<evidence type="ECO:0000313" key="6">
    <source>
        <dbReference type="Proteomes" id="UP000243723"/>
    </source>
</evidence>
<reference evidence="5 6" key="1">
    <citation type="submission" date="2017-05" db="EMBL/GenBank/DDBJ databases">
        <title>Draft genome sequence of Elsinoe australis.</title>
        <authorList>
            <person name="Cheng Q."/>
        </authorList>
    </citation>
    <scope>NUCLEOTIDE SEQUENCE [LARGE SCALE GENOMIC DNA]</scope>
    <source>
        <strain evidence="5 6">NL1</strain>
    </source>
</reference>
<evidence type="ECO:0000256" key="2">
    <source>
        <dbReference type="ARBA" id="ARBA00022801"/>
    </source>
</evidence>
<dbReference type="CDD" id="cd00519">
    <property type="entry name" value="Lipase_3"/>
    <property type="match status" value="1"/>
</dbReference>
<name>A0A2P8A4H5_9PEZI</name>
<gene>
    <name evidence="5" type="ORF">B9Z65_2763</name>
</gene>
<evidence type="ECO:0000256" key="1">
    <source>
        <dbReference type="ARBA" id="ARBA00022729"/>
    </source>
</evidence>
<comment type="caution">
    <text evidence="5">The sequence shown here is derived from an EMBL/GenBank/DDBJ whole genome shotgun (WGS) entry which is preliminary data.</text>
</comment>
<dbReference type="GO" id="GO:0006629">
    <property type="term" value="P:lipid metabolic process"/>
    <property type="evidence" value="ECO:0007669"/>
    <property type="project" value="InterPro"/>
</dbReference>
<dbReference type="Pfam" id="PF01764">
    <property type="entry name" value="Lipase_3"/>
    <property type="match status" value="1"/>
</dbReference>
<feature type="chain" id="PRO_5015169099" evidence="3">
    <location>
        <begin position="17"/>
        <end position="376"/>
    </location>
</feature>
<dbReference type="InterPro" id="IPR029058">
    <property type="entry name" value="AB_hydrolase_fold"/>
</dbReference>
<protein>
    <submittedName>
        <fullName evidence="5">Protein phosphatase 2C 4</fullName>
    </submittedName>
</protein>
<dbReference type="EMBL" id="NHZQ01000067">
    <property type="protein sequence ID" value="PSK55374.1"/>
    <property type="molecule type" value="Genomic_DNA"/>
</dbReference>
<dbReference type="InterPro" id="IPR051299">
    <property type="entry name" value="AB_hydrolase_lip/est"/>
</dbReference>
<evidence type="ECO:0000256" key="3">
    <source>
        <dbReference type="SAM" id="SignalP"/>
    </source>
</evidence>
<organism evidence="5 6">
    <name type="scientific">Elsinoe australis</name>
    <dbReference type="NCBI Taxonomy" id="40998"/>
    <lineage>
        <taxon>Eukaryota</taxon>
        <taxon>Fungi</taxon>
        <taxon>Dikarya</taxon>
        <taxon>Ascomycota</taxon>
        <taxon>Pezizomycotina</taxon>
        <taxon>Dothideomycetes</taxon>
        <taxon>Dothideomycetidae</taxon>
        <taxon>Myriangiales</taxon>
        <taxon>Elsinoaceae</taxon>
        <taxon>Elsinoe</taxon>
    </lineage>
</organism>
<keyword evidence="1 3" id="KW-0732">Signal</keyword>
<keyword evidence="2" id="KW-0378">Hydrolase</keyword>
<dbReference type="SUPFAM" id="SSF53474">
    <property type="entry name" value="alpha/beta-Hydrolases"/>
    <property type="match status" value="1"/>
</dbReference>
<evidence type="ECO:0000259" key="4">
    <source>
        <dbReference type="Pfam" id="PF01764"/>
    </source>
</evidence>
<dbReference type="Proteomes" id="UP000243723">
    <property type="component" value="Unassembled WGS sequence"/>
</dbReference>
<evidence type="ECO:0000313" key="5">
    <source>
        <dbReference type="EMBL" id="PSK55374.1"/>
    </source>
</evidence>
<dbReference type="AlphaFoldDB" id="A0A2P8A4H5"/>
<dbReference type="STRING" id="40998.A0A2P8A4H5"/>
<feature type="signal peptide" evidence="3">
    <location>
        <begin position="1"/>
        <end position="16"/>
    </location>
</feature>
<dbReference type="OrthoDB" id="438440at2759"/>
<dbReference type="PANTHER" id="PTHR46640:SF1">
    <property type="entry name" value="FUNGAL LIPASE-LIKE DOMAIN-CONTAINING PROTEIN-RELATED"/>
    <property type="match status" value="1"/>
</dbReference>
<dbReference type="InterPro" id="IPR002921">
    <property type="entry name" value="Fungal_lipase-type"/>
</dbReference>
<keyword evidence="6" id="KW-1185">Reference proteome</keyword>
<feature type="domain" description="Fungal lipase-type" evidence="4">
    <location>
        <begin position="108"/>
        <end position="267"/>
    </location>
</feature>
<proteinExistence type="predicted"/>
<dbReference type="PANTHER" id="PTHR46640">
    <property type="entry name" value="TRIACYLGLYCEROL LIPASE, PUTATIVE (AFU_ORTHOLOGUE AFUA_6G06510)-RELATED"/>
    <property type="match status" value="1"/>
</dbReference>
<dbReference type="GO" id="GO:0016787">
    <property type="term" value="F:hydrolase activity"/>
    <property type="evidence" value="ECO:0007669"/>
    <property type="project" value="UniProtKB-KW"/>
</dbReference>